<dbReference type="AlphaFoldDB" id="A0A9X3RSA9"/>
<evidence type="ECO:0000256" key="4">
    <source>
        <dbReference type="ARBA" id="ARBA00022825"/>
    </source>
</evidence>
<dbReference type="RefSeq" id="WP_269946191.1">
    <property type="nucleotide sequence ID" value="NZ_JAKMUU010000002.1"/>
</dbReference>
<dbReference type="EMBL" id="JAVBID010000009">
    <property type="protein sequence ID" value="MDV2424337.1"/>
    <property type="molecule type" value="Genomic_DNA"/>
</dbReference>
<comment type="caution">
    <text evidence="5">The sequence shown here is derived from an EMBL/GenBank/DDBJ whole genome shotgun (WGS) entry which is preliminary data.</text>
</comment>
<proteinExistence type="inferred from homology"/>
<protein>
    <submittedName>
        <fullName evidence="5">Type 1 glutamine amidotransferase-like domain-containing protein</fullName>
    </submittedName>
</protein>
<evidence type="ECO:0000256" key="1">
    <source>
        <dbReference type="ARBA" id="ARBA00006534"/>
    </source>
</evidence>
<dbReference type="SUPFAM" id="SSF52317">
    <property type="entry name" value="Class I glutamine amidotransferase-like"/>
    <property type="match status" value="1"/>
</dbReference>
<dbReference type="CDD" id="cd03129">
    <property type="entry name" value="GAT1_Peptidase_E_like"/>
    <property type="match status" value="1"/>
</dbReference>
<keyword evidence="8" id="KW-1185">Reference proteome</keyword>
<reference evidence="5" key="1">
    <citation type="submission" date="2022-02" db="EMBL/GenBank/DDBJ databases">
        <title>Corynebacterium sp. from urogenital microbiome.</title>
        <authorList>
            <person name="Cappelli E.A."/>
            <person name="Ribeiro T.G."/>
            <person name="Peixe L."/>
        </authorList>
    </citation>
    <scope>NUCLEOTIDE SEQUENCE</scope>
    <source>
        <strain evidence="5">C8Ua_181</strain>
    </source>
</reference>
<evidence type="ECO:0000313" key="6">
    <source>
        <dbReference type="EMBL" id="MDV2424337.1"/>
    </source>
</evidence>
<keyword evidence="5" id="KW-0315">Glutamine amidotransferase</keyword>
<dbReference type="EMBL" id="JAKMUU010000002">
    <property type="protein sequence ID" value="MCZ9306994.1"/>
    <property type="molecule type" value="Genomic_DNA"/>
</dbReference>
<dbReference type="InterPro" id="IPR029062">
    <property type="entry name" value="Class_I_gatase-like"/>
</dbReference>
<accession>A0A9X3RSA9</accession>
<dbReference type="GO" id="GO:0006508">
    <property type="term" value="P:proteolysis"/>
    <property type="evidence" value="ECO:0007669"/>
    <property type="project" value="UniProtKB-KW"/>
</dbReference>
<reference evidence="6 8" key="2">
    <citation type="submission" date="2023-08" db="EMBL/GenBank/DDBJ databases">
        <title>Genomic characterization of the C. tuberculostearicum species complex, a ubiquitous member of the human skin microbiome.</title>
        <authorList>
            <person name="Ahmed N."/>
            <person name="Deming C."/>
            <person name="Conlan S."/>
            <person name="Segre J."/>
        </authorList>
    </citation>
    <scope>NUCLEOTIDE SEQUENCE [LARGE SCALE GENOMIC DNA]</scope>
    <source>
        <strain evidence="6 8">CTNIH19</strain>
    </source>
</reference>
<keyword evidence="4" id="KW-0720">Serine protease</keyword>
<name>A0A9X3RSA9_9CORY</name>
<dbReference type="InterPro" id="IPR005320">
    <property type="entry name" value="Peptidase_S51"/>
</dbReference>
<keyword evidence="3" id="KW-0378">Hydrolase</keyword>
<evidence type="ECO:0000313" key="8">
    <source>
        <dbReference type="Proteomes" id="UP001185631"/>
    </source>
</evidence>
<dbReference type="Proteomes" id="UP001146430">
    <property type="component" value="Unassembled WGS sequence"/>
</dbReference>
<dbReference type="Proteomes" id="UP001185631">
    <property type="component" value="Unassembled WGS sequence"/>
</dbReference>
<evidence type="ECO:0000256" key="2">
    <source>
        <dbReference type="ARBA" id="ARBA00022670"/>
    </source>
</evidence>
<gene>
    <name evidence="5" type="ORF">L8V01_05810</name>
    <name evidence="6" type="ORF">RAE13_07945</name>
</gene>
<keyword evidence="2" id="KW-0645">Protease</keyword>
<dbReference type="PANTHER" id="PTHR20842">
    <property type="entry name" value="PROTEASE S51 ALPHA-ASPARTYL DIPEPTIDASE"/>
    <property type="match status" value="1"/>
</dbReference>
<organism evidence="5 7">
    <name type="scientific">Corynebacterium curieae</name>
    <dbReference type="NCBI Taxonomy" id="2913500"/>
    <lineage>
        <taxon>Bacteria</taxon>
        <taxon>Bacillati</taxon>
        <taxon>Actinomycetota</taxon>
        <taxon>Actinomycetes</taxon>
        <taxon>Mycobacteriales</taxon>
        <taxon>Corynebacteriaceae</taxon>
        <taxon>Corynebacterium</taxon>
    </lineage>
</organism>
<sequence length="197" mass="21280">MKLLLASFLHPEIGDYISGRVLYIDDAASEMRQAPFAQAELKAIGEAAETLVPLTLSQTKSSDLQNEIASANCIYVASGDVFRLLDVLKKTGTDRVLTEAVKQGKLYAGSSAGAIVAGPSIEPASIMDDSKTAPQLTDYTGLNFTPHVIVPHAQGTTGPYSIEVISKTVETYGREWNLLLLRYGQALFMEDEKSILI</sequence>
<evidence type="ECO:0000313" key="5">
    <source>
        <dbReference type="EMBL" id="MCZ9306994.1"/>
    </source>
</evidence>
<dbReference type="Pfam" id="PF03575">
    <property type="entry name" value="Peptidase_S51"/>
    <property type="match status" value="1"/>
</dbReference>
<dbReference type="GO" id="GO:0008236">
    <property type="term" value="F:serine-type peptidase activity"/>
    <property type="evidence" value="ECO:0007669"/>
    <property type="project" value="UniProtKB-KW"/>
</dbReference>
<comment type="similarity">
    <text evidence="1">Belongs to the peptidase S51 family.</text>
</comment>
<evidence type="ECO:0000256" key="3">
    <source>
        <dbReference type="ARBA" id="ARBA00022801"/>
    </source>
</evidence>
<dbReference type="PANTHER" id="PTHR20842:SF0">
    <property type="entry name" value="ALPHA-ASPARTYL DIPEPTIDASE"/>
    <property type="match status" value="1"/>
</dbReference>
<dbReference type="Gene3D" id="3.40.50.880">
    <property type="match status" value="1"/>
</dbReference>
<evidence type="ECO:0000313" key="7">
    <source>
        <dbReference type="Proteomes" id="UP001146430"/>
    </source>
</evidence>